<evidence type="ECO:0000313" key="3">
    <source>
        <dbReference type="Proteomes" id="UP000284207"/>
    </source>
</evidence>
<proteinExistence type="predicted"/>
<dbReference type="Proteomes" id="UP000284207">
    <property type="component" value="Unassembled WGS sequence"/>
</dbReference>
<protein>
    <recommendedName>
        <fullName evidence="1">Dermonecrotic toxin N-terminal domain-containing protein</fullName>
    </recommendedName>
</protein>
<reference evidence="2 3" key="1">
    <citation type="submission" date="2016-10" db="EMBL/GenBank/DDBJ databases">
        <title>Comparative genome analysis of multiple Pseudomonas spp. focuses on biocontrol and plant growth promoting traits.</title>
        <authorList>
            <person name="Tao X.-Y."/>
            <person name="Taylor C.G."/>
        </authorList>
    </citation>
    <scope>NUCLEOTIDE SEQUENCE [LARGE SCALE GENOMIC DNA]</scope>
    <source>
        <strain evidence="2 3">36B3</strain>
    </source>
</reference>
<dbReference type="AlphaFoldDB" id="A0A423NTM4"/>
<organism evidence="2 3">
    <name type="scientific">Pseudomonas moraviensis</name>
    <dbReference type="NCBI Taxonomy" id="321662"/>
    <lineage>
        <taxon>Bacteria</taxon>
        <taxon>Pseudomonadati</taxon>
        <taxon>Pseudomonadota</taxon>
        <taxon>Gammaproteobacteria</taxon>
        <taxon>Pseudomonadales</taxon>
        <taxon>Pseudomonadaceae</taxon>
        <taxon>Pseudomonas</taxon>
    </lineage>
</organism>
<dbReference type="EMBL" id="MOCA01000003">
    <property type="protein sequence ID" value="ROO01582.1"/>
    <property type="molecule type" value="Genomic_DNA"/>
</dbReference>
<dbReference type="Pfam" id="PF20178">
    <property type="entry name" value="ToxA_N"/>
    <property type="match status" value="1"/>
</dbReference>
<dbReference type="RefSeq" id="WP_123418199.1">
    <property type="nucleotide sequence ID" value="NZ_MOCA01000003.1"/>
</dbReference>
<dbReference type="InterPro" id="IPR046673">
    <property type="entry name" value="ToxA_N"/>
</dbReference>
<evidence type="ECO:0000313" key="2">
    <source>
        <dbReference type="EMBL" id="ROO01582.1"/>
    </source>
</evidence>
<comment type="caution">
    <text evidence="2">The sequence shown here is derived from an EMBL/GenBank/DDBJ whole genome shotgun (WGS) entry which is preliminary data.</text>
</comment>
<name>A0A423NTM4_9PSED</name>
<gene>
    <name evidence="2" type="ORF">BK674_06540</name>
</gene>
<sequence>MVKLFKSLMRGSLGEQVSWAEEWEKASRAKADLFKIIDAMPSVLGILRNMLENELKRLGKTVDIDKVYINTDPAFPADQKRPSGTLWDVAVHCLNNDVSPAYILGGDGVFFLPNTFSEQFKVNVLNTLIVEDLIAAVAGGFEKTLRAEIAKFWAAPARSMRPDSAPLSNKQAFIEAYAVVTSAELSLSVMANNFDARLGERFAHLLDAEAGRAAFEVKLQPAQDYLLSLQPCFVLDNAERADAELPLGNESTSYLMHTPENGFEFFDKNTELHSKLQQRLSLRSEQIRYLKATQSPHAFCVETHLKGQLESVSSLLSGRDQLESPLTSVLQENQGLHVLRYGIDTRFYLLWAALKRTDWPLWLHAAGSDVQQRYTELEESRDEYQAAYSSAFDACFSFKDYVARTFAEWADRVLGEHLDPETISVHSSYRLQIAGRTIEQEDTRTLTEFIVFGLHDTGYQATLSITGAPDGSRLTAAALEQWLANRNLRLEYTGSLAFSPSLDYQEAYRNYLFSQMEFAVFVARYSGKLDSTDANIIARAMANDPAVTIQGVRINLQVPALKDVLMISAREYVPSLMLVKTPGGEFELQKFSDIYAANRWLESALSANREYAALLIHPDYLHDAGELLGSDPTQLHYRYKLDSRPVDLGLNAKTPLADYVNVAYRAEVALHKAIAPAGYRSLGVEGRKRYSRLTTELKALSTVDARDNGFPTFEQFTYDAVKAQIEDILRQRGSNVSVNPDHIMVQTEEFRKSVTDVLLEGLAFEAVHPAYQTKFSPKYYLVNGHPVVEKLDIRDLSSLSKTFRPGDRYTAMLKEQFQNKAHPDYAFKRAVHARKIRCEMYRNAYADFTNGRLSTELFSAVQGIIDNLKESGGYHSIRDSSSEGGIGLYKFNIGRLGLTAAGDRAVGGVYIFRLKLSSGFFDLLYTPDAPDLVSFRPIAEFIPSIRFRNGPFRHYYSERILLVDQKVISDYFDNLVATVDTKPVIRTAERSLLPDLFTFHDERVRRVLKDIDERTTSLNEIIAGIVYNNLLKVANIVSLLVPPVGTVVVAVQVMKSIYDASQSDRRGDYSAALGHVRDVMSGLLTLGQAAAAGATVKQLTRVQRSFLDMFEDARTVAELVTYYTGHEDPQDELIGFFKSLMQDADAALSKTTVR</sequence>
<feature type="domain" description="Dermonecrotic toxin N-terminal" evidence="1">
    <location>
        <begin position="399"/>
        <end position="606"/>
    </location>
</feature>
<accession>A0A423NTM4</accession>
<evidence type="ECO:0000259" key="1">
    <source>
        <dbReference type="Pfam" id="PF20178"/>
    </source>
</evidence>